<dbReference type="STRING" id="4540.A0A3L6QJA0"/>
<comment type="caution">
    <text evidence="1">The sequence shown here is derived from an EMBL/GenBank/DDBJ whole genome shotgun (WGS) entry which is preliminary data.</text>
</comment>
<evidence type="ECO:0000313" key="1">
    <source>
        <dbReference type="EMBL" id="RLM80530.1"/>
    </source>
</evidence>
<keyword evidence="2" id="KW-1185">Reference proteome</keyword>
<gene>
    <name evidence="1" type="ORF">C2845_PM12G07000</name>
</gene>
<name>A0A3L6QJA0_PANMI</name>
<dbReference type="Proteomes" id="UP000275267">
    <property type="component" value="Unassembled WGS sequence"/>
</dbReference>
<proteinExistence type="predicted"/>
<protein>
    <submittedName>
        <fullName evidence="1">Uncharacterized protein</fullName>
    </submittedName>
</protein>
<sequence>MEALLDDEKVKLTATKWTEGDGESNGLIKQWFLVYGIPRKYRSWMELYQVASAFGVLIDVDEESFKARDKEPISLKIVLTNIDGSPFSYHYVVGWPSRMVMLTVEAKIDSENNSRNTRTVISAGNHVLDFGDSSDKGHEKELNAAQSILLEEPACIEESKIRWQ</sequence>
<reference evidence="2" key="1">
    <citation type="journal article" date="2019" name="Nat. Commun.">
        <title>The genome of broomcorn millet.</title>
        <authorList>
            <person name="Zou C."/>
            <person name="Miki D."/>
            <person name="Li D."/>
            <person name="Tang Q."/>
            <person name="Xiao L."/>
            <person name="Rajput S."/>
            <person name="Deng P."/>
            <person name="Jia W."/>
            <person name="Huang R."/>
            <person name="Zhang M."/>
            <person name="Sun Y."/>
            <person name="Hu J."/>
            <person name="Fu X."/>
            <person name="Schnable P.S."/>
            <person name="Li F."/>
            <person name="Zhang H."/>
            <person name="Feng B."/>
            <person name="Zhu X."/>
            <person name="Liu R."/>
            <person name="Schnable J.C."/>
            <person name="Zhu J.-K."/>
            <person name="Zhang H."/>
        </authorList>
    </citation>
    <scope>NUCLEOTIDE SEQUENCE [LARGE SCALE GENOMIC DNA]</scope>
</reference>
<dbReference type="EMBL" id="PQIB02000012">
    <property type="protein sequence ID" value="RLM80530.1"/>
    <property type="molecule type" value="Genomic_DNA"/>
</dbReference>
<dbReference type="AlphaFoldDB" id="A0A3L6QJA0"/>
<organism evidence="1 2">
    <name type="scientific">Panicum miliaceum</name>
    <name type="common">Proso millet</name>
    <name type="synonym">Broomcorn millet</name>
    <dbReference type="NCBI Taxonomy" id="4540"/>
    <lineage>
        <taxon>Eukaryota</taxon>
        <taxon>Viridiplantae</taxon>
        <taxon>Streptophyta</taxon>
        <taxon>Embryophyta</taxon>
        <taxon>Tracheophyta</taxon>
        <taxon>Spermatophyta</taxon>
        <taxon>Magnoliopsida</taxon>
        <taxon>Liliopsida</taxon>
        <taxon>Poales</taxon>
        <taxon>Poaceae</taxon>
        <taxon>PACMAD clade</taxon>
        <taxon>Panicoideae</taxon>
        <taxon>Panicodae</taxon>
        <taxon>Paniceae</taxon>
        <taxon>Panicinae</taxon>
        <taxon>Panicum</taxon>
        <taxon>Panicum sect. Panicum</taxon>
    </lineage>
</organism>
<dbReference type="OrthoDB" id="604527at2759"/>
<accession>A0A3L6QJA0</accession>
<evidence type="ECO:0000313" key="2">
    <source>
        <dbReference type="Proteomes" id="UP000275267"/>
    </source>
</evidence>